<evidence type="ECO:0000256" key="4">
    <source>
        <dbReference type="SAM" id="SignalP"/>
    </source>
</evidence>
<dbReference type="AlphaFoldDB" id="A0A917BMN2"/>
<feature type="compositionally biased region" description="Low complexity" evidence="3">
    <location>
        <begin position="31"/>
        <end position="53"/>
    </location>
</feature>
<dbReference type="PANTHER" id="PTHR30535:SF34">
    <property type="entry name" value="MOLYBDATE-BINDING PROTEIN MOLA"/>
    <property type="match status" value="1"/>
</dbReference>
<keyword evidence="2 4" id="KW-0732">Signal</keyword>
<dbReference type="PROSITE" id="PS50983">
    <property type="entry name" value="FE_B12_PBP"/>
    <property type="match status" value="1"/>
</dbReference>
<feature type="signal peptide" evidence="4">
    <location>
        <begin position="1"/>
        <end position="24"/>
    </location>
</feature>
<comment type="caution">
    <text evidence="6">The sequence shown here is derived from an EMBL/GenBank/DDBJ whole genome shotgun (WGS) entry which is preliminary data.</text>
</comment>
<dbReference type="NCBIfam" id="NF038402">
    <property type="entry name" value="TroA_like"/>
    <property type="match status" value="1"/>
</dbReference>
<comment type="similarity">
    <text evidence="1">Belongs to the bacterial solute-binding protein 8 family.</text>
</comment>
<dbReference type="RefSeq" id="WP_188430371.1">
    <property type="nucleotide sequence ID" value="NZ_BAABKH010000003.1"/>
</dbReference>
<evidence type="ECO:0000313" key="7">
    <source>
        <dbReference type="Proteomes" id="UP000605670"/>
    </source>
</evidence>
<accession>A0A917BMN2</accession>
<evidence type="ECO:0000256" key="1">
    <source>
        <dbReference type="ARBA" id="ARBA00008814"/>
    </source>
</evidence>
<evidence type="ECO:0000313" key="6">
    <source>
        <dbReference type="EMBL" id="GGF52043.1"/>
    </source>
</evidence>
<sequence length="331" mass="33969">MHRPARTLAVAVTAVLTVALSACGGDGSGSTSGADATTANDDATTSSSPAPAAGEATFPVTVDAENGEVTIEQRPERIVSLSPSATEILFAIGAGDQVIAADQFSTYPEEAPATDLSGFDPNVEAVVGYEPDLVVVSNDANDLVASLGELDIPVLVQGAPMDVESGYDLVAGLGQATGHVDETAEVVATMRAEMEEAFAAAPDAEGIRVYHELDDTFFSAASSSFIGSIYKEMGAVNIADEADTEGTGYPQLTEEAVVEANPQLIVITDQVAYTAEDVAARPGWDEIDAVKNGNIVTVDADIASRWGPRLPQLVASIADALTKAAAVPAGR</sequence>
<feature type="domain" description="Fe/B12 periplasmic-binding" evidence="5">
    <location>
        <begin position="77"/>
        <end position="325"/>
    </location>
</feature>
<name>A0A917BMN2_9MICO</name>
<dbReference type="InterPro" id="IPR002491">
    <property type="entry name" value="ABC_transptr_periplasmic_BD"/>
</dbReference>
<feature type="chain" id="PRO_5039564046" evidence="4">
    <location>
        <begin position="25"/>
        <end position="331"/>
    </location>
</feature>
<dbReference type="InterPro" id="IPR054828">
    <property type="entry name" value="Vit_B12_bind_prot"/>
</dbReference>
<reference evidence="6" key="2">
    <citation type="submission" date="2020-09" db="EMBL/GenBank/DDBJ databases">
        <authorList>
            <person name="Sun Q."/>
            <person name="Zhou Y."/>
        </authorList>
    </citation>
    <scope>NUCLEOTIDE SEQUENCE</scope>
    <source>
        <strain evidence="6">CGMCC 1.12160</strain>
    </source>
</reference>
<dbReference type="Gene3D" id="3.40.50.1980">
    <property type="entry name" value="Nitrogenase molybdenum iron protein domain"/>
    <property type="match status" value="2"/>
</dbReference>
<keyword evidence="7" id="KW-1185">Reference proteome</keyword>
<dbReference type="CDD" id="cd01143">
    <property type="entry name" value="YvrC"/>
    <property type="match status" value="1"/>
</dbReference>
<evidence type="ECO:0000256" key="2">
    <source>
        <dbReference type="ARBA" id="ARBA00022729"/>
    </source>
</evidence>
<dbReference type="Proteomes" id="UP000605670">
    <property type="component" value="Unassembled WGS sequence"/>
</dbReference>
<dbReference type="GO" id="GO:0071281">
    <property type="term" value="P:cellular response to iron ion"/>
    <property type="evidence" value="ECO:0007669"/>
    <property type="project" value="TreeGrafter"/>
</dbReference>
<dbReference type="PANTHER" id="PTHR30535">
    <property type="entry name" value="VITAMIN B12-BINDING PROTEIN"/>
    <property type="match status" value="1"/>
</dbReference>
<proteinExistence type="inferred from homology"/>
<feature type="region of interest" description="Disordered" evidence="3">
    <location>
        <begin position="26"/>
        <end position="56"/>
    </location>
</feature>
<dbReference type="EMBL" id="BMEM01000003">
    <property type="protein sequence ID" value="GGF52043.1"/>
    <property type="molecule type" value="Genomic_DNA"/>
</dbReference>
<dbReference type="Pfam" id="PF01497">
    <property type="entry name" value="Peripla_BP_2"/>
    <property type="match status" value="1"/>
</dbReference>
<gene>
    <name evidence="6" type="ORF">GCM10011366_19890</name>
</gene>
<evidence type="ECO:0000256" key="3">
    <source>
        <dbReference type="SAM" id="MobiDB-lite"/>
    </source>
</evidence>
<evidence type="ECO:0000259" key="5">
    <source>
        <dbReference type="PROSITE" id="PS50983"/>
    </source>
</evidence>
<reference evidence="6" key="1">
    <citation type="journal article" date="2014" name="Int. J. Syst. Evol. Microbiol.">
        <title>Complete genome sequence of Corynebacterium casei LMG S-19264T (=DSM 44701T), isolated from a smear-ripened cheese.</title>
        <authorList>
            <consortium name="US DOE Joint Genome Institute (JGI-PGF)"/>
            <person name="Walter F."/>
            <person name="Albersmeier A."/>
            <person name="Kalinowski J."/>
            <person name="Ruckert C."/>
        </authorList>
    </citation>
    <scope>NUCLEOTIDE SEQUENCE</scope>
    <source>
        <strain evidence="6">CGMCC 1.12160</strain>
    </source>
</reference>
<organism evidence="6 7">
    <name type="scientific">Ornithinimicrobium tianjinense</name>
    <dbReference type="NCBI Taxonomy" id="1195761"/>
    <lineage>
        <taxon>Bacteria</taxon>
        <taxon>Bacillati</taxon>
        <taxon>Actinomycetota</taxon>
        <taxon>Actinomycetes</taxon>
        <taxon>Micrococcales</taxon>
        <taxon>Ornithinimicrobiaceae</taxon>
        <taxon>Ornithinimicrobium</taxon>
    </lineage>
</organism>
<dbReference type="SUPFAM" id="SSF53807">
    <property type="entry name" value="Helical backbone' metal receptor"/>
    <property type="match status" value="1"/>
</dbReference>
<dbReference type="PROSITE" id="PS51257">
    <property type="entry name" value="PROKAR_LIPOPROTEIN"/>
    <property type="match status" value="1"/>
</dbReference>
<dbReference type="InterPro" id="IPR050902">
    <property type="entry name" value="ABC_Transporter_SBP"/>
</dbReference>
<protein>
    <submittedName>
        <fullName evidence="6">ABC transporter substrate-binding protein</fullName>
    </submittedName>
</protein>